<comment type="caution">
    <text evidence="2">The sequence shown here is derived from an EMBL/GenBank/DDBJ whole genome shotgun (WGS) entry which is preliminary data.</text>
</comment>
<dbReference type="InterPro" id="IPR050834">
    <property type="entry name" value="Glycosyltransf_2"/>
</dbReference>
<gene>
    <name evidence="2" type="ORF">IAC61_05945</name>
</gene>
<evidence type="ECO:0000259" key="1">
    <source>
        <dbReference type="Pfam" id="PF00535"/>
    </source>
</evidence>
<reference evidence="2" key="1">
    <citation type="submission" date="2020-10" db="EMBL/GenBank/DDBJ databases">
        <authorList>
            <person name="Gilroy R."/>
        </authorList>
    </citation>
    <scope>NUCLEOTIDE SEQUENCE</scope>
    <source>
        <strain evidence="2">17113</strain>
    </source>
</reference>
<accession>A0A9D9GTM8</accession>
<dbReference type="PANTHER" id="PTHR43685">
    <property type="entry name" value="GLYCOSYLTRANSFERASE"/>
    <property type="match status" value="1"/>
</dbReference>
<evidence type="ECO:0000313" key="2">
    <source>
        <dbReference type="EMBL" id="MBO8426830.1"/>
    </source>
</evidence>
<organism evidence="2 3">
    <name type="scientific">Candidatus Alloenteromonas pullistercoris</name>
    <dbReference type="NCBI Taxonomy" id="2840785"/>
    <lineage>
        <taxon>Bacteria</taxon>
        <taxon>Bacillati</taxon>
        <taxon>Bacillota</taxon>
        <taxon>Bacillota incertae sedis</taxon>
        <taxon>Candidatus Alloenteromonas</taxon>
    </lineage>
</organism>
<dbReference type="AlphaFoldDB" id="A0A9D9GTM8"/>
<dbReference type="InterPro" id="IPR029044">
    <property type="entry name" value="Nucleotide-diphossugar_trans"/>
</dbReference>
<dbReference type="PANTHER" id="PTHR43685:SF2">
    <property type="entry name" value="GLYCOSYLTRANSFERASE 2-LIKE DOMAIN-CONTAINING PROTEIN"/>
    <property type="match status" value="1"/>
</dbReference>
<sequence>MPQFSLLIPVYDGKKTLPRLLESLCNCRPGVSFEAIFAVEPGFPDDIAILEDAASRDERIRFLANQERLGPMRSRERCLSIATGDYIAFADCDDYLSPDFFLLMHEGFRLGADCVQCSFCVDRQGSVKPDPFSYKKRKLLSGEEAAYALLLDKAVRGFIWNKAFKRVDLLTHPAIVLPGRFEDMAFVFPFFLNAEKVAFIPERLYFYSKSGEGETDRNPRSRPFEHLASLASIRHYVDMYRPSFRKLFEKSRLRSFLSLAYDWHLARKAGAEAEELDEVWACFKKIYGPGLMPLEGRGYSPYLSPAIPYRSLAERIEKGKESI</sequence>
<dbReference type="Proteomes" id="UP000823634">
    <property type="component" value="Unassembled WGS sequence"/>
</dbReference>
<dbReference type="CDD" id="cd00761">
    <property type="entry name" value="Glyco_tranf_GTA_type"/>
    <property type="match status" value="1"/>
</dbReference>
<name>A0A9D9GTM8_9FIRM</name>
<dbReference type="SUPFAM" id="SSF53448">
    <property type="entry name" value="Nucleotide-diphospho-sugar transferases"/>
    <property type="match status" value="1"/>
</dbReference>
<reference evidence="2" key="2">
    <citation type="journal article" date="2021" name="PeerJ">
        <title>Extensive microbial diversity within the chicken gut microbiome revealed by metagenomics and culture.</title>
        <authorList>
            <person name="Gilroy R."/>
            <person name="Ravi A."/>
            <person name="Getino M."/>
            <person name="Pursley I."/>
            <person name="Horton D.L."/>
            <person name="Alikhan N.F."/>
            <person name="Baker D."/>
            <person name="Gharbi K."/>
            <person name="Hall N."/>
            <person name="Watson M."/>
            <person name="Adriaenssens E.M."/>
            <person name="Foster-Nyarko E."/>
            <person name="Jarju S."/>
            <person name="Secka A."/>
            <person name="Antonio M."/>
            <person name="Oren A."/>
            <person name="Chaudhuri R.R."/>
            <person name="La Ragione R."/>
            <person name="Hildebrand F."/>
            <person name="Pallen M.J."/>
        </authorList>
    </citation>
    <scope>NUCLEOTIDE SEQUENCE</scope>
    <source>
        <strain evidence="2">17113</strain>
    </source>
</reference>
<evidence type="ECO:0000313" key="3">
    <source>
        <dbReference type="Proteomes" id="UP000823634"/>
    </source>
</evidence>
<dbReference type="InterPro" id="IPR001173">
    <property type="entry name" value="Glyco_trans_2-like"/>
</dbReference>
<dbReference type="EMBL" id="JADINA010000038">
    <property type="protein sequence ID" value="MBO8426830.1"/>
    <property type="molecule type" value="Genomic_DNA"/>
</dbReference>
<protein>
    <submittedName>
        <fullName evidence="2">Glycosyltransferase family 2 protein</fullName>
    </submittedName>
</protein>
<feature type="domain" description="Glycosyltransferase 2-like" evidence="1">
    <location>
        <begin position="5"/>
        <end position="124"/>
    </location>
</feature>
<dbReference type="Pfam" id="PF00535">
    <property type="entry name" value="Glycos_transf_2"/>
    <property type="match status" value="1"/>
</dbReference>
<proteinExistence type="predicted"/>
<dbReference type="Gene3D" id="3.90.550.10">
    <property type="entry name" value="Spore Coat Polysaccharide Biosynthesis Protein SpsA, Chain A"/>
    <property type="match status" value="1"/>
</dbReference>